<dbReference type="GO" id="GO:0032511">
    <property type="term" value="P:late endosome to vacuole transport via multivesicular body sorting pathway"/>
    <property type="evidence" value="ECO:0007669"/>
    <property type="project" value="InterPro"/>
</dbReference>
<evidence type="ECO:0000313" key="5">
    <source>
        <dbReference type="EMBL" id="CAI2373370.1"/>
    </source>
</evidence>
<dbReference type="InterPro" id="IPR023175">
    <property type="entry name" value="Vta1/CALS_N_sf"/>
</dbReference>
<dbReference type="Gene3D" id="1.25.40.270">
    <property type="entry name" value="Vacuolar protein sorting-associated protein vta1"/>
    <property type="match status" value="1"/>
</dbReference>
<dbReference type="Pfam" id="PF04652">
    <property type="entry name" value="Vta1"/>
    <property type="match status" value="1"/>
</dbReference>
<proteinExistence type="predicted"/>
<feature type="domain" description="Vta1/callose synthase N-terminal" evidence="4">
    <location>
        <begin position="13"/>
        <end position="145"/>
    </location>
</feature>
<evidence type="ECO:0000256" key="2">
    <source>
        <dbReference type="ARBA" id="ARBA00023136"/>
    </source>
</evidence>
<dbReference type="GO" id="GO:0005771">
    <property type="term" value="C:multivesicular body"/>
    <property type="evidence" value="ECO:0007669"/>
    <property type="project" value="TreeGrafter"/>
</dbReference>
<dbReference type="EMBL" id="CAMPGE010014714">
    <property type="protein sequence ID" value="CAI2373370.1"/>
    <property type="molecule type" value="Genomic_DNA"/>
</dbReference>
<feature type="compositionally biased region" description="Basic and acidic residues" evidence="3">
    <location>
        <begin position="156"/>
        <end position="168"/>
    </location>
</feature>
<reference evidence="5" key="1">
    <citation type="submission" date="2023-07" db="EMBL/GenBank/DDBJ databases">
        <authorList>
            <consortium name="AG Swart"/>
            <person name="Singh M."/>
            <person name="Singh A."/>
            <person name="Seah K."/>
            <person name="Emmerich C."/>
        </authorList>
    </citation>
    <scope>NUCLEOTIDE SEQUENCE</scope>
    <source>
        <strain evidence="5">DP1</strain>
    </source>
</reference>
<evidence type="ECO:0000256" key="1">
    <source>
        <dbReference type="ARBA" id="ARBA00004308"/>
    </source>
</evidence>
<comment type="subcellular location">
    <subcellularLocation>
        <location evidence="1">Endomembrane system</location>
    </subcellularLocation>
</comment>
<evidence type="ECO:0000259" key="4">
    <source>
        <dbReference type="Pfam" id="PF04652"/>
    </source>
</evidence>
<comment type="caution">
    <text evidence="5">The sequence shown here is derived from an EMBL/GenBank/DDBJ whole genome shotgun (WGS) entry which is preliminary data.</text>
</comment>
<dbReference type="InterPro" id="IPR044538">
    <property type="entry name" value="Vta1-like"/>
</dbReference>
<keyword evidence="6" id="KW-1185">Reference proteome</keyword>
<protein>
    <recommendedName>
        <fullName evidence="4">Vta1/callose synthase N-terminal domain-containing protein</fullName>
    </recommendedName>
</protein>
<feature type="region of interest" description="Disordered" evidence="3">
    <location>
        <begin position="149"/>
        <end position="178"/>
    </location>
</feature>
<dbReference type="AlphaFoldDB" id="A0AAD2CWL8"/>
<evidence type="ECO:0000313" key="6">
    <source>
        <dbReference type="Proteomes" id="UP001295684"/>
    </source>
</evidence>
<name>A0AAD2CWL8_EUPCR</name>
<keyword evidence="2" id="KW-0472">Membrane</keyword>
<organism evidence="5 6">
    <name type="scientific">Euplotes crassus</name>
    <dbReference type="NCBI Taxonomy" id="5936"/>
    <lineage>
        <taxon>Eukaryota</taxon>
        <taxon>Sar</taxon>
        <taxon>Alveolata</taxon>
        <taxon>Ciliophora</taxon>
        <taxon>Intramacronucleata</taxon>
        <taxon>Spirotrichea</taxon>
        <taxon>Hypotrichia</taxon>
        <taxon>Euplotida</taxon>
        <taxon>Euplotidae</taxon>
        <taxon>Moneuplotes</taxon>
    </lineage>
</organism>
<evidence type="ECO:0000256" key="3">
    <source>
        <dbReference type="SAM" id="MobiDB-lite"/>
    </source>
</evidence>
<gene>
    <name evidence="5" type="ORF">ECRASSUSDP1_LOCUS14714</name>
</gene>
<sequence>MEEEKFIKEAEIYYKLSEEIKQSNPLVAYFVNLHGLRMLARNVDKKKIPLERVKKALLEEMKPTLDISNKNEAKEIFEEFVFTALAYADKKEKDKSEKVTQETAKNFATIALLIEVMETFECLSEEWQERKQYCIFKAGHIQQCLAKKKTPKRGNPFKEKDLKKDHHPLIPLPQDPPDEGGIRAALLPSKTTQFRKPLDSLKEPEERKFKDKDKVNINKVVDFYASTFGDIPGGDSANDHINKDGGYPQIDFFDQNMSQRRSKGFTVVSGSRDMNSRAIGHKKGIKNGKEIKKCVQAAMSNLTYYKPDLAIEELENALEMLKDEL</sequence>
<dbReference type="PANTHER" id="PTHR46009">
    <property type="entry name" value="VACUOLAR PROTEIN SORTING-ASSOCIATED PROTEIN VTA1 HOMOLOG"/>
    <property type="match status" value="1"/>
</dbReference>
<dbReference type="Proteomes" id="UP001295684">
    <property type="component" value="Unassembled WGS sequence"/>
</dbReference>
<dbReference type="InterPro" id="IPR039431">
    <property type="entry name" value="Vta1/CALS_N"/>
</dbReference>
<accession>A0AAD2CWL8</accession>
<dbReference type="PANTHER" id="PTHR46009:SF1">
    <property type="entry name" value="VACUOLAR PROTEIN SORTING-ASSOCIATED PROTEIN VTA1 HOMOLOG"/>
    <property type="match status" value="1"/>
</dbReference>